<accession>A0ABM7UX13</accession>
<evidence type="ECO:0008006" key="3">
    <source>
        <dbReference type="Google" id="ProtNLM"/>
    </source>
</evidence>
<protein>
    <recommendedName>
        <fullName evidence="3">Fibronectin type-III domain-containing protein</fullName>
    </recommendedName>
</protein>
<dbReference type="PROSITE" id="PS51257">
    <property type="entry name" value="PROKAR_LIPOPROTEIN"/>
    <property type="match status" value="1"/>
</dbReference>
<evidence type="ECO:0000313" key="1">
    <source>
        <dbReference type="EMBL" id="BDB52323.1"/>
    </source>
</evidence>
<reference evidence="1 2" key="2">
    <citation type="journal article" date="2022" name="Microorganisms">
        <title>Complete Genome Sequences of Two Flavobacterium ammonificans Strains and a Flavobacterium ammoniigenes Strain of Ammonifying Bacterioplankton Isolated from Surface River Water.</title>
        <authorList>
            <person name="Suda W."/>
            <person name="Ogata Y."/>
            <person name="Shindo C."/>
            <person name="Watanabe K."/>
        </authorList>
    </citation>
    <scope>NUCLEOTIDE SEQUENCE [LARGE SCALE GENOMIC DNA]</scope>
    <source>
        <strain evidence="1 2">GENT11</strain>
    </source>
</reference>
<dbReference type="EMBL" id="AP025183">
    <property type="protein sequence ID" value="BDB52323.1"/>
    <property type="molecule type" value="Genomic_DNA"/>
</dbReference>
<gene>
    <name evidence="1" type="ORF">GENT11_06350</name>
</gene>
<dbReference type="InterPro" id="IPR013783">
    <property type="entry name" value="Ig-like_fold"/>
</dbReference>
<keyword evidence="2" id="KW-1185">Reference proteome</keyword>
<evidence type="ECO:0000313" key="2">
    <source>
        <dbReference type="Proteomes" id="UP001319865"/>
    </source>
</evidence>
<dbReference type="Gene3D" id="2.60.40.10">
    <property type="entry name" value="Immunoglobulins"/>
    <property type="match status" value="2"/>
</dbReference>
<organism evidence="1 2">
    <name type="scientific">Flavobacterium ammonificans</name>
    <dbReference type="NCBI Taxonomy" id="1751056"/>
    <lineage>
        <taxon>Bacteria</taxon>
        <taxon>Pseudomonadati</taxon>
        <taxon>Bacteroidota</taxon>
        <taxon>Flavobacteriia</taxon>
        <taxon>Flavobacteriales</taxon>
        <taxon>Flavobacteriaceae</taxon>
        <taxon>Flavobacterium</taxon>
    </lineage>
</organism>
<proteinExistence type="predicted"/>
<dbReference type="RefSeq" id="WP_229331045.1">
    <property type="nucleotide sequence ID" value="NZ_AP025183.1"/>
</dbReference>
<name>A0ABM7UX13_9FLAO</name>
<sequence length="237" mass="25004">MKSVIKITALFLIVGLVGCGGSSEDEAPVVVNIKVPGKASLVAPASGTTCEPGANATPTQSSVVFSWNAATDTESYELKVINLNTQETVTQTGITSASATVTLNRGIPYSWSVTSKNKGTTTTVSDTWKFYLAGVGVTNYAPFPAAAVSPLSGTVVTPTNGKVTLSWETSDVEASPLTYTLFFDTVDGKQTPIDANKNLTSKTKEVVVNANTVYYWRVITSDGFNTSTSIVYTFKTP</sequence>
<reference evidence="1 2" key="1">
    <citation type="journal article" date="2022" name="Int. J. Syst. Evol. Microbiol.">
        <title>Flavobacterium ammonificans sp. nov. and Flavobacterium ammoniigenes sp. nov., ammonifying bacteria isolated from surface river water.</title>
        <authorList>
            <person name="Watanabe K."/>
            <person name="Kitamura T."/>
            <person name="Ogata Y."/>
            <person name="Shindo C."/>
            <person name="Suda W."/>
        </authorList>
    </citation>
    <scope>NUCLEOTIDE SEQUENCE [LARGE SCALE GENOMIC DNA]</scope>
    <source>
        <strain evidence="1 2">GENT11</strain>
    </source>
</reference>
<dbReference type="Proteomes" id="UP001319865">
    <property type="component" value="Chromosome"/>
</dbReference>